<proteinExistence type="predicted"/>
<gene>
    <name evidence="1" type="ORF">GCM10023215_32380</name>
</gene>
<keyword evidence="2" id="KW-1185">Reference proteome</keyword>
<accession>A0ABP8WP48</accession>
<organism evidence="1 2">
    <name type="scientific">Pseudonocardia yuanmonensis</name>
    <dbReference type="NCBI Taxonomy" id="1095914"/>
    <lineage>
        <taxon>Bacteria</taxon>
        <taxon>Bacillati</taxon>
        <taxon>Actinomycetota</taxon>
        <taxon>Actinomycetes</taxon>
        <taxon>Pseudonocardiales</taxon>
        <taxon>Pseudonocardiaceae</taxon>
        <taxon>Pseudonocardia</taxon>
    </lineage>
</organism>
<dbReference type="RefSeq" id="WP_345381354.1">
    <property type="nucleotide sequence ID" value="NZ_BAABIC010000010.1"/>
</dbReference>
<name>A0ABP8WP48_9PSEU</name>
<reference evidence="2" key="1">
    <citation type="journal article" date="2019" name="Int. J. Syst. Evol. Microbiol.">
        <title>The Global Catalogue of Microorganisms (GCM) 10K type strain sequencing project: providing services to taxonomists for standard genome sequencing and annotation.</title>
        <authorList>
            <consortium name="The Broad Institute Genomics Platform"/>
            <consortium name="The Broad Institute Genome Sequencing Center for Infectious Disease"/>
            <person name="Wu L."/>
            <person name="Ma J."/>
        </authorList>
    </citation>
    <scope>NUCLEOTIDE SEQUENCE [LARGE SCALE GENOMIC DNA]</scope>
    <source>
        <strain evidence="2">JCM 18055</strain>
    </source>
</reference>
<protein>
    <submittedName>
        <fullName evidence="1">Uncharacterized protein</fullName>
    </submittedName>
</protein>
<dbReference type="Proteomes" id="UP001500325">
    <property type="component" value="Unassembled WGS sequence"/>
</dbReference>
<evidence type="ECO:0000313" key="2">
    <source>
        <dbReference type="Proteomes" id="UP001500325"/>
    </source>
</evidence>
<sequence>MALMPRAWAARSPRREDVAAAVMDLIRDLVPFVQTGIKAADELRDRAVGALRQRSGGVRRG</sequence>
<dbReference type="EMBL" id="BAABIC010000010">
    <property type="protein sequence ID" value="GAA4692744.1"/>
    <property type="molecule type" value="Genomic_DNA"/>
</dbReference>
<evidence type="ECO:0000313" key="1">
    <source>
        <dbReference type="EMBL" id="GAA4692744.1"/>
    </source>
</evidence>
<comment type="caution">
    <text evidence="1">The sequence shown here is derived from an EMBL/GenBank/DDBJ whole genome shotgun (WGS) entry which is preliminary data.</text>
</comment>